<dbReference type="eggNOG" id="COG0456">
    <property type="taxonomic scope" value="Bacteria"/>
</dbReference>
<dbReference type="HOGENOM" id="CLU_096795_3_0_9"/>
<dbReference type="Proteomes" id="UP000019426">
    <property type="component" value="Chromosome M2/40_rep2"/>
</dbReference>
<dbReference type="RefSeq" id="WP_044040348.1">
    <property type="nucleotide sequence ID" value="NZ_HG917869.1"/>
</dbReference>
<accession>W6S0D4</accession>
<keyword evidence="2" id="KW-0808">Transferase</keyword>
<protein>
    <submittedName>
        <fullName evidence="2">Acetyltransferase</fullName>
    </submittedName>
</protein>
<dbReference type="PROSITE" id="PS51186">
    <property type="entry name" value="GNAT"/>
    <property type="match status" value="1"/>
</dbReference>
<dbReference type="SUPFAM" id="SSF55729">
    <property type="entry name" value="Acyl-CoA N-acyltransferases (Nat)"/>
    <property type="match status" value="1"/>
</dbReference>
<dbReference type="OrthoDB" id="9786032at2"/>
<dbReference type="Gene3D" id="3.40.630.30">
    <property type="match status" value="1"/>
</dbReference>
<reference evidence="2 3" key="1">
    <citation type="submission" date="2013-11" db="EMBL/GenBank/DDBJ databases">
        <title>Complete genome sequence of Clostridum sp. M2/40.</title>
        <authorList>
            <person name="Wibberg D."/>
            <person name="Puehler A."/>
            <person name="Schlueter A."/>
        </authorList>
    </citation>
    <scope>NUCLEOTIDE SEQUENCE [LARGE SCALE GENOMIC DNA]</scope>
    <source>
        <strain evidence="3">M2/40</strain>
    </source>
</reference>
<sequence length="149" mass="17248">MLEINKANIKDAKLITDIKIKAYNKEINTYLGRNGGPPGYNEVESQISIIKNFIAYKIELDNEIIGGLFLIPLGDNKMRFEDFVIEPSFQGKGYGYRVMELIEKAYPDINEWQLSTPIFSVGNQHLYKKFGYVEVSRNEDEIEYIKKLK</sequence>
<evidence type="ECO:0000313" key="2">
    <source>
        <dbReference type="EMBL" id="CDM70208.1"/>
    </source>
</evidence>
<dbReference type="InterPro" id="IPR016181">
    <property type="entry name" value="Acyl_CoA_acyltransferase"/>
</dbReference>
<evidence type="ECO:0000259" key="1">
    <source>
        <dbReference type="PROSITE" id="PS51186"/>
    </source>
</evidence>
<dbReference type="KEGG" id="clt:CM240_3091"/>
<dbReference type="GO" id="GO:0016747">
    <property type="term" value="F:acyltransferase activity, transferring groups other than amino-acyl groups"/>
    <property type="evidence" value="ECO:0007669"/>
    <property type="project" value="InterPro"/>
</dbReference>
<proteinExistence type="predicted"/>
<keyword evidence="3" id="KW-1185">Reference proteome</keyword>
<dbReference type="CDD" id="cd04301">
    <property type="entry name" value="NAT_SF"/>
    <property type="match status" value="1"/>
</dbReference>
<dbReference type="STRING" id="1216932.CM240_3091"/>
<dbReference type="AlphaFoldDB" id="W6S0D4"/>
<dbReference type="PATRIC" id="fig|1216932.3.peg.3058"/>
<feature type="domain" description="N-acetyltransferase" evidence="1">
    <location>
        <begin position="2"/>
        <end position="149"/>
    </location>
</feature>
<gene>
    <name evidence="2" type="ORF">CM240_3091</name>
</gene>
<dbReference type="Pfam" id="PF13508">
    <property type="entry name" value="Acetyltransf_7"/>
    <property type="match status" value="1"/>
</dbReference>
<organism evidence="2 3">
    <name type="scientific">Clostridium bornimense</name>
    <dbReference type="NCBI Taxonomy" id="1216932"/>
    <lineage>
        <taxon>Bacteria</taxon>
        <taxon>Bacillati</taxon>
        <taxon>Bacillota</taxon>
        <taxon>Clostridia</taxon>
        <taxon>Eubacteriales</taxon>
        <taxon>Clostridiaceae</taxon>
        <taxon>Clostridium</taxon>
    </lineage>
</organism>
<evidence type="ECO:0000313" key="3">
    <source>
        <dbReference type="Proteomes" id="UP000019426"/>
    </source>
</evidence>
<dbReference type="InterPro" id="IPR000182">
    <property type="entry name" value="GNAT_dom"/>
</dbReference>
<name>W6S0D4_9CLOT</name>
<dbReference type="EMBL" id="HG917869">
    <property type="protein sequence ID" value="CDM70208.1"/>
    <property type="molecule type" value="Genomic_DNA"/>
</dbReference>